<reference evidence="2 3" key="1">
    <citation type="submission" date="2019-08" db="EMBL/GenBank/DDBJ databases">
        <title>Archangium and Cystobacter genomes.</title>
        <authorList>
            <person name="Chen I.-C.K."/>
            <person name="Wielgoss S."/>
        </authorList>
    </citation>
    <scope>NUCLEOTIDE SEQUENCE [LARGE SCALE GENOMIC DNA]</scope>
    <source>
        <strain evidence="2 3">Cbm 6</strain>
    </source>
</reference>
<dbReference type="Pfam" id="PF05729">
    <property type="entry name" value="NACHT"/>
    <property type="match status" value="1"/>
</dbReference>
<gene>
    <name evidence="2" type="ORF">F0U60_26485</name>
</gene>
<dbReference type="PROSITE" id="PS50837">
    <property type="entry name" value="NACHT"/>
    <property type="match status" value="1"/>
</dbReference>
<sequence length="519" mass="59991">MANSEAELAEVEVLYRKTVRDTFERLTFKGLTHTEQQVSLPLEEVYVGLKVLAEVPEVVDDLSAAERRLLQDAERQGRLEEEQDRELDSLRYRRWREAARGEQTRLQRQSLNATQVELLEEPVMVLLGDPGSGKTTLLHYLALRAIKSEQAKRKGRLPLFVSLAAYDEYLRRTDDTATLEQFLALHCTRWSHLSGLESLFHQALEEGRALVLLDGLDEVLELTTRRRVAQQVSDLLQKWEGRGNRFVLTSRFIGYREVRLPGRWPHYMVLDFGPEELERFAHKWCEAFEVLAAGGERSEEVLQRARQEAQALLTDVRSKPGVEHLASNPLLLTMLAQLRRQEGQLPARRVELYERYVRMLLAHWAERIQPEVAHQHLMDLALWLQQHRPSGTARQSDLVKALRHQEMRNIAGLLGERGHDAYGFLHLTFQEYFVGRALARESPESRWELLRPTCMTRVGTSPSCCVPVSSESLSTGKTRWMSWWRESWGQAASTRRCSTGICSWRLRCSRRASHTPRRD</sequence>
<keyword evidence="3" id="KW-1185">Reference proteome</keyword>
<feature type="domain" description="NACHT" evidence="1">
    <location>
        <begin position="122"/>
        <end position="251"/>
    </location>
</feature>
<organism evidence="2 3">
    <name type="scientific">Archangium minus</name>
    <dbReference type="NCBI Taxonomy" id="83450"/>
    <lineage>
        <taxon>Bacteria</taxon>
        <taxon>Pseudomonadati</taxon>
        <taxon>Myxococcota</taxon>
        <taxon>Myxococcia</taxon>
        <taxon>Myxococcales</taxon>
        <taxon>Cystobacterineae</taxon>
        <taxon>Archangiaceae</taxon>
        <taxon>Archangium</taxon>
    </lineage>
</organism>
<dbReference type="SUPFAM" id="SSF52540">
    <property type="entry name" value="P-loop containing nucleoside triphosphate hydrolases"/>
    <property type="match status" value="1"/>
</dbReference>
<dbReference type="PANTHER" id="PTHR46844:SF1">
    <property type="entry name" value="SLR5058 PROTEIN"/>
    <property type="match status" value="1"/>
</dbReference>
<evidence type="ECO:0000259" key="1">
    <source>
        <dbReference type="PROSITE" id="PS50837"/>
    </source>
</evidence>
<name>A0ABY9WU12_9BACT</name>
<protein>
    <submittedName>
        <fullName evidence="2">NACHT domain-containing protein</fullName>
    </submittedName>
</protein>
<dbReference type="Proteomes" id="UP001611383">
    <property type="component" value="Chromosome"/>
</dbReference>
<dbReference type="Gene3D" id="3.40.50.300">
    <property type="entry name" value="P-loop containing nucleotide triphosphate hydrolases"/>
    <property type="match status" value="1"/>
</dbReference>
<dbReference type="InterPro" id="IPR007111">
    <property type="entry name" value="NACHT_NTPase"/>
</dbReference>
<dbReference type="PANTHER" id="PTHR46844">
    <property type="entry name" value="SLR5058 PROTEIN"/>
    <property type="match status" value="1"/>
</dbReference>
<dbReference type="InterPro" id="IPR027417">
    <property type="entry name" value="P-loop_NTPase"/>
</dbReference>
<accession>A0ABY9WU12</accession>
<dbReference type="RefSeq" id="WP_395824888.1">
    <property type="nucleotide sequence ID" value="NZ_CP043494.1"/>
</dbReference>
<evidence type="ECO:0000313" key="3">
    <source>
        <dbReference type="Proteomes" id="UP001611383"/>
    </source>
</evidence>
<proteinExistence type="predicted"/>
<evidence type="ECO:0000313" key="2">
    <source>
        <dbReference type="EMBL" id="WNG47275.1"/>
    </source>
</evidence>
<dbReference type="EMBL" id="CP043494">
    <property type="protein sequence ID" value="WNG47275.1"/>
    <property type="molecule type" value="Genomic_DNA"/>
</dbReference>